<dbReference type="RefSeq" id="WP_166291320.1">
    <property type="nucleotide sequence ID" value="NZ_CP049863.1"/>
</dbReference>
<dbReference type="Proteomes" id="UP000502677">
    <property type="component" value="Chromosome"/>
</dbReference>
<evidence type="ECO:0000313" key="3">
    <source>
        <dbReference type="Proteomes" id="UP000502677"/>
    </source>
</evidence>
<evidence type="ECO:0000256" key="1">
    <source>
        <dbReference type="SAM" id="Phobius"/>
    </source>
</evidence>
<feature type="transmembrane region" description="Helical" evidence="1">
    <location>
        <begin position="12"/>
        <end position="31"/>
    </location>
</feature>
<gene>
    <name evidence="2" type="ORF">G7068_09060</name>
</gene>
<dbReference type="AlphaFoldDB" id="A0A6G7XG33"/>
<evidence type="ECO:0000313" key="2">
    <source>
        <dbReference type="EMBL" id="QIK63331.1"/>
    </source>
</evidence>
<keyword evidence="1" id="KW-1133">Transmembrane helix</keyword>
<keyword evidence="3" id="KW-1185">Reference proteome</keyword>
<feature type="transmembrane region" description="Helical" evidence="1">
    <location>
        <begin position="77"/>
        <end position="97"/>
    </location>
</feature>
<sequence length="144" mass="15296">MPRKKLTTPNNPLLRALMLVVAIACAIASGITGPLWGVSRCGPQTYGPPCSIEIVAYLPLGIAAFALAVWAGRGWMVFAVLGVLIATNLITIFMAGYANEDYVFGFGIFAVALTAIMVWVAIASRRPKKRQAPATDDASLSRAE</sequence>
<reference evidence="2 3" key="1">
    <citation type="submission" date="2020-03" db="EMBL/GenBank/DDBJ databases">
        <title>Leucobacter sp. nov., isolated from beetles.</title>
        <authorList>
            <person name="Hyun D.-W."/>
            <person name="Bae J.-W."/>
        </authorList>
    </citation>
    <scope>NUCLEOTIDE SEQUENCE [LARGE SCALE GENOMIC DNA]</scope>
    <source>
        <strain evidence="2 3">HDW9C</strain>
    </source>
</reference>
<proteinExistence type="predicted"/>
<dbReference type="KEGG" id="lvi:G7068_09060"/>
<name>A0A6G7XG33_9MICO</name>
<protein>
    <submittedName>
        <fullName evidence="2">Uncharacterized protein</fullName>
    </submittedName>
</protein>
<accession>A0A6G7XG33</accession>
<keyword evidence="1" id="KW-0812">Transmembrane</keyword>
<feature type="transmembrane region" description="Helical" evidence="1">
    <location>
        <begin position="103"/>
        <end position="122"/>
    </location>
</feature>
<dbReference type="EMBL" id="CP049863">
    <property type="protein sequence ID" value="QIK63331.1"/>
    <property type="molecule type" value="Genomic_DNA"/>
</dbReference>
<organism evidence="2 3">
    <name type="scientific">Leucobacter viscericola</name>
    <dbReference type="NCBI Taxonomy" id="2714935"/>
    <lineage>
        <taxon>Bacteria</taxon>
        <taxon>Bacillati</taxon>
        <taxon>Actinomycetota</taxon>
        <taxon>Actinomycetes</taxon>
        <taxon>Micrococcales</taxon>
        <taxon>Microbacteriaceae</taxon>
        <taxon>Leucobacter</taxon>
    </lineage>
</organism>
<keyword evidence="1" id="KW-0472">Membrane</keyword>
<feature type="transmembrane region" description="Helical" evidence="1">
    <location>
        <begin position="51"/>
        <end position="70"/>
    </location>
</feature>